<dbReference type="PRINTS" id="PR00344">
    <property type="entry name" value="BCTRLSENSOR"/>
</dbReference>
<evidence type="ECO:0000259" key="15">
    <source>
        <dbReference type="PROSITE" id="PS50109"/>
    </source>
</evidence>
<dbReference type="InterPro" id="IPR003594">
    <property type="entry name" value="HATPase_dom"/>
</dbReference>
<dbReference type="InterPro" id="IPR004358">
    <property type="entry name" value="Sig_transdc_His_kin-like_C"/>
</dbReference>
<dbReference type="CDD" id="cd00075">
    <property type="entry name" value="HATPase"/>
    <property type="match status" value="1"/>
</dbReference>
<dbReference type="CDD" id="cd06225">
    <property type="entry name" value="HAMP"/>
    <property type="match status" value="2"/>
</dbReference>
<keyword evidence="7 14" id="KW-0812">Transmembrane</keyword>
<evidence type="ECO:0000256" key="9">
    <source>
        <dbReference type="ARBA" id="ARBA00022777"/>
    </source>
</evidence>
<dbReference type="RefSeq" id="WP_161695189.1">
    <property type="nucleotide sequence ID" value="NZ_JAAAMU010000002.1"/>
</dbReference>
<dbReference type="InterPro" id="IPR036890">
    <property type="entry name" value="HATPase_C_sf"/>
</dbReference>
<dbReference type="Gene3D" id="3.30.565.10">
    <property type="entry name" value="Histidine kinase-like ATPase, C-terminal domain"/>
    <property type="match status" value="1"/>
</dbReference>
<evidence type="ECO:0000256" key="1">
    <source>
        <dbReference type="ARBA" id="ARBA00000085"/>
    </source>
</evidence>
<dbReference type="SMART" id="SM00388">
    <property type="entry name" value="HisKA"/>
    <property type="match status" value="1"/>
</dbReference>
<keyword evidence="12" id="KW-0902">Two-component regulatory system</keyword>
<feature type="domain" description="HAMP" evidence="16">
    <location>
        <begin position="78"/>
        <end position="130"/>
    </location>
</feature>
<evidence type="ECO:0000256" key="11">
    <source>
        <dbReference type="ARBA" id="ARBA00022989"/>
    </source>
</evidence>
<evidence type="ECO:0000256" key="2">
    <source>
        <dbReference type="ARBA" id="ARBA00004651"/>
    </source>
</evidence>
<proteinExistence type="predicted"/>
<keyword evidence="5" id="KW-0597">Phosphoprotein</keyword>
<protein>
    <recommendedName>
        <fullName evidence="3">histidine kinase</fullName>
        <ecNumber evidence="3">2.7.13.3</ecNumber>
    </recommendedName>
</protein>
<keyword evidence="8" id="KW-0547">Nucleotide-binding</keyword>
<dbReference type="InterPro" id="IPR036097">
    <property type="entry name" value="HisK_dim/P_sf"/>
</dbReference>
<dbReference type="OrthoDB" id="9792991at2"/>
<dbReference type="Pfam" id="PF00672">
    <property type="entry name" value="HAMP"/>
    <property type="match status" value="2"/>
</dbReference>
<evidence type="ECO:0000256" key="8">
    <source>
        <dbReference type="ARBA" id="ARBA00022741"/>
    </source>
</evidence>
<evidence type="ECO:0000256" key="12">
    <source>
        <dbReference type="ARBA" id="ARBA00023012"/>
    </source>
</evidence>
<comment type="caution">
    <text evidence="17">The sequence shown here is derived from an EMBL/GenBank/DDBJ whole genome shotgun (WGS) entry which is preliminary data.</text>
</comment>
<gene>
    <name evidence="17" type="ORF">GT003_05400</name>
</gene>
<feature type="transmembrane region" description="Helical" evidence="14">
    <location>
        <begin position="55"/>
        <end position="77"/>
    </location>
</feature>
<dbReference type="SUPFAM" id="SSF55874">
    <property type="entry name" value="ATPase domain of HSP90 chaperone/DNA topoisomerase II/histidine kinase"/>
    <property type="match status" value="1"/>
</dbReference>
<dbReference type="Proteomes" id="UP000558113">
    <property type="component" value="Unassembled WGS sequence"/>
</dbReference>
<dbReference type="PANTHER" id="PTHR45528:SF1">
    <property type="entry name" value="SENSOR HISTIDINE KINASE CPXA"/>
    <property type="match status" value="1"/>
</dbReference>
<dbReference type="FunFam" id="1.10.287.130:FF:000008">
    <property type="entry name" value="Two-component sensor histidine kinase"/>
    <property type="match status" value="1"/>
</dbReference>
<evidence type="ECO:0000256" key="3">
    <source>
        <dbReference type="ARBA" id="ARBA00012438"/>
    </source>
</evidence>
<dbReference type="AlphaFoldDB" id="A0A7X4YLE0"/>
<dbReference type="SUPFAM" id="SSF47384">
    <property type="entry name" value="Homodimeric domain of signal transducing histidine kinase"/>
    <property type="match status" value="1"/>
</dbReference>
<feature type="domain" description="HAMP" evidence="16">
    <location>
        <begin position="131"/>
        <end position="174"/>
    </location>
</feature>
<evidence type="ECO:0000256" key="13">
    <source>
        <dbReference type="ARBA" id="ARBA00023136"/>
    </source>
</evidence>
<dbReference type="InterPro" id="IPR005467">
    <property type="entry name" value="His_kinase_dom"/>
</dbReference>
<feature type="domain" description="Histidine kinase" evidence="15">
    <location>
        <begin position="189"/>
        <end position="405"/>
    </location>
</feature>
<dbReference type="SMART" id="SM00387">
    <property type="entry name" value="HATPase_c"/>
    <property type="match status" value="1"/>
</dbReference>
<dbReference type="PROSITE" id="PS50885">
    <property type="entry name" value="HAMP"/>
    <property type="match status" value="2"/>
</dbReference>
<evidence type="ECO:0000256" key="5">
    <source>
        <dbReference type="ARBA" id="ARBA00022553"/>
    </source>
</evidence>
<dbReference type="Gene3D" id="6.10.340.10">
    <property type="match status" value="2"/>
</dbReference>
<organism evidence="17 18">
    <name type="scientific">Paenibacillus sacheonensis</name>
    <dbReference type="NCBI Taxonomy" id="742054"/>
    <lineage>
        <taxon>Bacteria</taxon>
        <taxon>Bacillati</taxon>
        <taxon>Bacillota</taxon>
        <taxon>Bacilli</taxon>
        <taxon>Bacillales</taxon>
        <taxon>Paenibacillaceae</taxon>
        <taxon>Paenibacillus</taxon>
    </lineage>
</organism>
<dbReference type="PANTHER" id="PTHR45528">
    <property type="entry name" value="SENSOR HISTIDINE KINASE CPXA"/>
    <property type="match status" value="1"/>
</dbReference>
<evidence type="ECO:0000256" key="14">
    <source>
        <dbReference type="SAM" id="Phobius"/>
    </source>
</evidence>
<evidence type="ECO:0000256" key="7">
    <source>
        <dbReference type="ARBA" id="ARBA00022692"/>
    </source>
</evidence>
<comment type="catalytic activity">
    <reaction evidence="1">
        <text>ATP + protein L-histidine = ADP + protein N-phospho-L-histidine.</text>
        <dbReference type="EC" id="2.7.13.3"/>
    </reaction>
</comment>
<keyword evidence="11 14" id="KW-1133">Transmembrane helix</keyword>
<evidence type="ECO:0000256" key="10">
    <source>
        <dbReference type="ARBA" id="ARBA00022840"/>
    </source>
</evidence>
<accession>A0A7X4YLE0</accession>
<evidence type="ECO:0000313" key="18">
    <source>
        <dbReference type="Proteomes" id="UP000558113"/>
    </source>
</evidence>
<reference evidence="17 18" key="1">
    <citation type="submission" date="2020-01" db="EMBL/GenBank/DDBJ databases">
        <title>Paenibacillus soybeanensis sp. nov. isolated from the nodules of soybean (Glycine max(L.) Merr).</title>
        <authorList>
            <person name="Wang H."/>
        </authorList>
    </citation>
    <scope>NUCLEOTIDE SEQUENCE [LARGE SCALE GENOMIC DNA]</scope>
    <source>
        <strain evidence="17 18">DSM 23054</strain>
    </source>
</reference>
<dbReference type="EMBL" id="JAAAMU010000002">
    <property type="protein sequence ID" value="NBC68427.1"/>
    <property type="molecule type" value="Genomic_DNA"/>
</dbReference>
<keyword evidence="9" id="KW-0418">Kinase</keyword>
<dbReference type="FunFam" id="3.30.565.10:FF:000013">
    <property type="entry name" value="Two-component sensor histidine kinase"/>
    <property type="match status" value="1"/>
</dbReference>
<dbReference type="Gene3D" id="1.10.287.130">
    <property type="match status" value="1"/>
</dbReference>
<dbReference type="Pfam" id="PF00512">
    <property type="entry name" value="HisKA"/>
    <property type="match status" value="1"/>
</dbReference>
<keyword evidence="6" id="KW-0808">Transferase</keyword>
<evidence type="ECO:0000256" key="6">
    <source>
        <dbReference type="ARBA" id="ARBA00022679"/>
    </source>
</evidence>
<keyword evidence="4" id="KW-1003">Cell membrane</keyword>
<keyword evidence="13 14" id="KW-0472">Membrane</keyword>
<dbReference type="GO" id="GO:0000155">
    <property type="term" value="F:phosphorelay sensor kinase activity"/>
    <property type="evidence" value="ECO:0007669"/>
    <property type="project" value="InterPro"/>
</dbReference>
<sequence>MDWKRFYSLRVKLLLLLLQSAVASLILVYLCRQLLQWLLIYNLLVWPLPWIINHIGSYPVMITAGIIVFVVMFFLFARGLTRYLKEIEVALHEIRSGQLDVTLPVNASDELSAVAAGINRMASELRVYLVEIRDGLDKIAEGRFDSPIPVRDGELAEVADSINKMAARLSRSIEEERNAEKSKNDLITGVSHDLRTPLTSILGFLEVIEEDRYRDETELRHYVNIAYEKAQSLRKLIDDLFEYTRVNNGYPIRPVELDLVGFLRQLAEEFVPSAERAGVVLRITAKVDRVIVWADGDLLVRSFENLLSNSIRYGADGKQVVIAIAEEEGEAIVRFVNYGEPIPNSDLQFIFDRFYRVEQSRSKVTGGTGLGLAIVKSIIEAHGGRISAMSDMWQTVFEARFPLAG</sequence>
<dbReference type="GO" id="GO:0005524">
    <property type="term" value="F:ATP binding"/>
    <property type="evidence" value="ECO:0007669"/>
    <property type="project" value="UniProtKB-KW"/>
</dbReference>
<dbReference type="Pfam" id="PF02518">
    <property type="entry name" value="HATPase_c"/>
    <property type="match status" value="1"/>
</dbReference>
<keyword evidence="10" id="KW-0067">ATP-binding</keyword>
<evidence type="ECO:0000256" key="4">
    <source>
        <dbReference type="ARBA" id="ARBA00022475"/>
    </source>
</evidence>
<dbReference type="PROSITE" id="PS50109">
    <property type="entry name" value="HIS_KIN"/>
    <property type="match status" value="1"/>
</dbReference>
<name>A0A7X4YLE0_9BACL</name>
<dbReference type="CDD" id="cd00082">
    <property type="entry name" value="HisKA"/>
    <property type="match status" value="1"/>
</dbReference>
<dbReference type="SMART" id="SM00304">
    <property type="entry name" value="HAMP"/>
    <property type="match status" value="2"/>
</dbReference>
<dbReference type="InterPro" id="IPR050398">
    <property type="entry name" value="HssS/ArlS-like"/>
</dbReference>
<dbReference type="EC" id="2.7.13.3" evidence="3"/>
<evidence type="ECO:0000259" key="16">
    <source>
        <dbReference type="PROSITE" id="PS50885"/>
    </source>
</evidence>
<keyword evidence="18" id="KW-1185">Reference proteome</keyword>
<dbReference type="InterPro" id="IPR003660">
    <property type="entry name" value="HAMP_dom"/>
</dbReference>
<evidence type="ECO:0000313" key="17">
    <source>
        <dbReference type="EMBL" id="NBC68427.1"/>
    </source>
</evidence>
<dbReference type="GO" id="GO:0005886">
    <property type="term" value="C:plasma membrane"/>
    <property type="evidence" value="ECO:0007669"/>
    <property type="project" value="UniProtKB-SubCell"/>
</dbReference>
<comment type="subcellular location">
    <subcellularLocation>
        <location evidence="2">Cell membrane</location>
        <topology evidence="2">Multi-pass membrane protein</topology>
    </subcellularLocation>
</comment>
<dbReference type="SUPFAM" id="SSF158472">
    <property type="entry name" value="HAMP domain-like"/>
    <property type="match status" value="1"/>
</dbReference>
<dbReference type="InterPro" id="IPR003661">
    <property type="entry name" value="HisK_dim/P_dom"/>
</dbReference>
<feature type="transmembrane region" description="Helical" evidence="14">
    <location>
        <begin position="12"/>
        <end position="35"/>
    </location>
</feature>